<feature type="compositionally biased region" description="Basic and acidic residues" evidence="1">
    <location>
        <begin position="67"/>
        <end position="126"/>
    </location>
</feature>
<name>A0ABD3W739_SINWO</name>
<dbReference type="Proteomes" id="UP001634394">
    <property type="component" value="Unassembled WGS sequence"/>
</dbReference>
<dbReference type="CDD" id="cd20556">
    <property type="entry name" value="CYCLIN_CABLES"/>
    <property type="match status" value="1"/>
</dbReference>
<feature type="compositionally biased region" description="Basic and acidic residues" evidence="1">
    <location>
        <begin position="173"/>
        <end position="186"/>
    </location>
</feature>
<organism evidence="3 4">
    <name type="scientific">Sinanodonta woodiana</name>
    <name type="common">Chinese pond mussel</name>
    <name type="synonym">Anodonta woodiana</name>
    <dbReference type="NCBI Taxonomy" id="1069815"/>
    <lineage>
        <taxon>Eukaryota</taxon>
        <taxon>Metazoa</taxon>
        <taxon>Spiralia</taxon>
        <taxon>Lophotrochozoa</taxon>
        <taxon>Mollusca</taxon>
        <taxon>Bivalvia</taxon>
        <taxon>Autobranchia</taxon>
        <taxon>Heteroconchia</taxon>
        <taxon>Palaeoheterodonta</taxon>
        <taxon>Unionida</taxon>
        <taxon>Unionoidea</taxon>
        <taxon>Unionidae</taxon>
        <taxon>Unioninae</taxon>
        <taxon>Sinanodonta</taxon>
    </lineage>
</organism>
<comment type="caution">
    <text evidence="3">The sequence shown here is derived from an EMBL/GenBank/DDBJ whole genome shotgun (WGS) entry which is preliminary data.</text>
</comment>
<dbReference type="EMBL" id="JBJQND010000008">
    <property type="protein sequence ID" value="KAL3868375.1"/>
    <property type="molecule type" value="Genomic_DNA"/>
</dbReference>
<dbReference type="PIRSF" id="PIRSF025798">
    <property type="entry name" value="Cables"/>
    <property type="match status" value="1"/>
</dbReference>
<dbReference type="InterPro" id="IPR036915">
    <property type="entry name" value="Cyclin-like_sf"/>
</dbReference>
<proteinExistence type="predicted"/>
<dbReference type="Gene3D" id="1.10.472.10">
    <property type="entry name" value="Cyclin-like"/>
    <property type="match status" value="1"/>
</dbReference>
<dbReference type="AlphaFoldDB" id="A0ABD3W739"/>
<dbReference type="PANTHER" id="PTHR22896">
    <property type="entry name" value="CDK5 AND ABL1 ENZYME SUBSTRATE 1"/>
    <property type="match status" value="1"/>
</dbReference>
<evidence type="ECO:0000259" key="2">
    <source>
        <dbReference type="Pfam" id="PF00134"/>
    </source>
</evidence>
<evidence type="ECO:0000313" key="4">
    <source>
        <dbReference type="Proteomes" id="UP001634394"/>
    </source>
</evidence>
<dbReference type="SUPFAM" id="SSF47954">
    <property type="entry name" value="Cyclin-like"/>
    <property type="match status" value="1"/>
</dbReference>
<keyword evidence="4" id="KW-1185">Reference proteome</keyword>
<dbReference type="PANTHER" id="PTHR22896:SF0">
    <property type="entry name" value="CYCLIN N-TERMINAL DOMAIN-CONTAINING PROTEIN"/>
    <property type="match status" value="1"/>
</dbReference>
<dbReference type="Pfam" id="PF00134">
    <property type="entry name" value="Cyclin_N"/>
    <property type="match status" value="1"/>
</dbReference>
<dbReference type="InterPro" id="IPR012388">
    <property type="entry name" value="CABLES1/2"/>
</dbReference>
<evidence type="ECO:0000313" key="3">
    <source>
        <dbReference type="EMBL" id="KAL3868375.1"/>
    </source>
</evidence>
<sequence>MATAMMKQHRKRTLRRIAAKNFLSNISLDGTHRDTKYSVFNWKHHRIKGENDQETTKPTDELHHIGVQENEVLRKQESDKAAEDSPEKSEDFINRQRSRTLTEFDKSQRRKSSDKFGRENSVDLKTPKRWRTGSYSGRKVQLPPDTFVSATSPIPERTGEVNHRSRSQSGESSDSRDQDVHFISPDRRKRIRNERVVIVSCQKVPVVVCSTVPYERKSCFRLELGPDEPPILSRTRHPSGTRSISSTEELLLLGQQMISRGEDSQDVSYCDLLVPSKHAIKRAHSEINFHITDYSPVPEEDEMGSYNPYLLDDPELQSGAYRTVLTFSSYMTSVIDYVRPSILKKELNDKFKEKFPSLQLTLTKLRSLKREMKQIAHNKCNVDLWTVAQAYVFFEKLILKFLINKHNRKLCASACLILSAKLNDIKGSDLTKLIQQIEDDFRLHRKEMLVFEFACLVALEFSLHILDNEIHPHFQRLLYQS</sequence>
<protein>
    <recommendedName>
        <fullName evidence="2">Cyclin N-terminal domain-containing protein</fullName>
    </recommendedName>
</protein>
<reference evidence="3 4" key="1">
    <citation type="submission" date="2024-11" db="EMBL/GenBank/DDBJ databases">
        <title>Chromosome-level genome assembly of the freshwater bivalve Anodonta woodiana.</title>
        <authorList>
            <person name="Chen X."/>
        </authorList>
    </citation>
    <scope>NUCLEOTIDE SEQUENCE [LARGE SCALE GENOMIC DNA]</scope>
    <source>
        <strain evidence="3">MN2024</strain>
        <tissue evidence="3">Gills</tissue>
    </source>
</reference>
<feature type="region of interest" description="Disordered" evidence="1">
    <location>
        <begin position="67"/>
        <end position="186"/>
    </location>
</feature>
<gene>
    <name evidence="3" type="ORF">ACJMK2_041188</name>
</gene>
<accession>A0ABD3W739</accession>
<feature type="domain" description="Cyclin N-terminal" evidence="2">
    <location>
        <begin position="376"/>
        <end position="463"/>
    </location>
</feature>
<evidence type="ECO:0000256" key="1">
    <source>
        <dbReference type="SAM" id="MobiDB-lite"/>
    </source>
</evidence>
<dbReference type="InterPro" id="IPR006671">
    <property type="entry name" value="Cyclin_N"/>
</dbReference>